<evidence type="ECO:0000256" key="2">
    <source>
        <dbReference type="ARBA" id="ARBA00022679"/>
    </source>
</evidence>
<evidence type="ECO:0000256" key="4">
    <source>
        <dbReference type="SAM" id="Phobius"/>
    </source>
</evidence>
<dbReference type="PANTHER" id="PTHR10434:SF11">
    <property type="entry name" value="1-ACYL-SN-GLYCEROL-3-PHOSPHATE ACYLTRANSFERASE"/>
    <property type="match status" value="1"/>
</dbReference>
<comment type="pathway">
    <text evidence="1">Lipid metabolism.</text>
</comment>
<keyword evidence="4" id="KW-0472">Membrane</keyword>
<dbReference type="GO" id="GO:0003841">
    <property type="term" value="F:1-acylglycerol-3-phosphate O-acyltransferase activity"/>
    <property type="evidence" value="ECO:0007669"/>
    <property type="project" value="TreeGrafter"/>
</dbReference>
<keyword evidence="4" id="KW-0812">Transmembrane</keyword>
<feature type="domain" description="Phospholipid/glycerol acyltransferase" evidence="5">
    <location>
        <begin position="91"/>
        <end position="207"/>
    </location>
</feature>
<evidence type="ECO:0000313" key="7">
    <source>
        <dbReference type="Proteomes" id="UP000193409"/>
    </source>
</evidence>
<dbReference type="SMART" id="SM00563">
    <property type="entry name" value="PlsC"/>
    <property type="match status" value="1"/>
</dbReference>
<dbReference type="AlphaFoldDB" id="A0A1Y5RJI9"/>
<dbReference type="CDD" id="cd07989">
    <property type="entry name" value="LPLAT_AGPAT-like"/>
    <property type="match status" value="1"/>
</dbReference>
<organism evidence="6 7">
    <name type="scientific">Pseudoruegeria aquimaris</name>
    <dbReference type="NCBI Taxonomy" id="393663"/>
    <lineage>
        <taxon>Bacteria</taxon>
        <taxon>Pseudomonadati</taxon>
        <taxon>Pseudomonadota</taxon>
        <taxon>Alphaproteobacteria</taxon>
        <taxon>Rhodobacterales</taxon>
        <taxon>Roseobacteraceae</taxon>
        <taxon>Pseudoruegeria</taxon>
    </lineage>
</organism>
<dbReference type="OrthoDB" id="9808424at2"/>
<keyword evidence="2 6" id="KW-0808">Transferase</keyword>
<keyword evidence="3 6" id="KW-0012">Acyltransferase</keyword>
<dbReference type="SUPFAM" id="SSF69593">
    <property type="entry name" value="Glycerol-3-phosphate (1)-acyltransferase"/>
    <property type="match status" value="1"/>
</dbReference>
<name>A0A1Y5RJI9_9RHOB</name>
<dbReference type="GO" id="GO:0006654">
    <property type="term" value="P:phosphatidic acid biosynthetic process"/>
    <property type="evidence" value="ECO:0007669"/>
    <property type="project" value="TreeGrafter"/>
</dbReference>
<feature type="transmembrane region" description="Helical" evidence="4">
    <location>
        <begin position="26"/>
        <end position="46"/>
    </location>
</feature>
<protein>
    <submittedName>
        <fullName evidence="6">1-acyl-sn-glycerol-3-phosphate acyltransferase</fullName>
        <ecNumber evidence="6">2.3.1.-</ecNumber>
    </submittedName>
</protein>
<dbReference type="RefSeq" id="WP_085867231.1">
    <property type="nucleotide sequence ID" value="NZ_FWFQ01000003.1"/>
</dbReference>
<reference evidence="6 7" key="1">
    <citation type="submission" date="2017-03" db="EMBL/GenBank/DDBJ databases">
        <authorList>
            <person name="Afonso C.L."/>
            <person name="Miller P.J."/>
            <person name="Scott M.A."/>
            <person name="Spackman E."/>
            <person name="Goraichik I."/>
            <person name="Dimitrov K.M."/>
            <person name="Suarez D.L."/>
            <person name="Swayne D.E."/>
        </authorList>
    </citation>
    <scope>NUCLEOTIDE SEQUENCE [LARGE SCALE GENOMIC DNA]</scope>
    <source>
        <strain evidence="6 7">CECT 7680</strain>
    </source>
</reference>
<evidence type="ECO:0000259" key="5">
    <source>
        <dbReference type="SMART" id="SM00563"/>
    </source>
</evidence>
<gene>
    <name evidence="6" type="primary">plsC_1</name>
    <name evidence="6" type="ORF">PSA7680_00662</name>
</gene>
<evidence type="ECO:0000313" key="6">
    <source>
        <dbReference type="EMBL" id="SLN18808.1"/>
    </source>
</evidence>
<accession>A0A1Y5RJI9</accession>
<evidence type="ECO:0000256" key="1">
    <source>
        <dbReference type="ARBA" id="ARBA00005189"/>
    </source>
</evidence>
<dbReference type="Proteomes" id="UP000193409">
    <property type="component" value="Unassembled WGS sequence"/>
</dbReference>
<dbReference type="PANTHER" id="PTHR10434">
    <property type="entry name" value="1-ACYL-SN-GLYCEROL-3-PHOSPHATE ACYLTRANSFERASE"/>
    <property type="match status" value="1"/>
</dbReference>
<keyword evidence="7" id="KW-1185">Reference proteome</keyword>
<keyword evidence="4" id="KW-1133">Transmembrane helix</keyword>
<proteinExistence type="predicted"/>
<dbReference type="InterPro" id="IPR002123">
    <property type="entry name" value="Plipid/glycerol_acylTrfase"/>
</dbReference>
<sequence>MSDTPVLPQAGLAPRGGAFSRRARRVLLVLAGPFYFLAIAFAPVLCRHRAGFRGWYWRSVKRACSRLLWLLGIRAEMSEADKARLAGDTDSLIVINHRSHLDGFCLMHVVPDEKWFTFAAKKEFFSSRLLRTGFTAAGLVPIDRSNGKLALKTLVDAVKSMPARRSVVLFPEGTRSEADVLGPFRAGAVLAARETGRRILPIVIHDSDALLPRGRFSPKPGTIHLEVLPAIDCDPGASVDDDVARLHGAMRAALLAGRGGA</sequence>
<dbReference type="EC" id="2.3.1.-" evidence="6"/>
<evidence type="ECO:0000256" key="3">
    <source>
        <dbReference type="ARBA" id="ARBA00023315"/>
    </source>
</evidence>
<dbReference type="EMBL" id="FWFQ01000003">
    <property type="protein sequence ID" value="SLN18808.1"/>
    <property type="molecule type" value="Genomic_DNA"/>
</dbReference>
<dbReference type="Pfam" id="PF01553">
    <property type="entry name" value="Acyltransferase"/>
    <property type="match status" value="1"/>
</dbReference>